<evidence type="ECO:0000313" key="2">
    <source>
        <dbReference type="Proteomes" id="UP000309997"/>
    </source>
</evidence>
<dbReference type="EMBL" id="RCHU02000012">
    <property type="protein sequence ID" value="KAL3574760.1"/>
    <property type="molecule type" value="Genomic_DNA"/>
</dbReference>
<evidence type="ECO:0000313" key="1">
    <source>
        <dbReference type="EMBL" id="KAL3574760.1"/>
    </source>
</evidence>
<protein>
    <submittedName>
        <fullName evidence="1">Uncharacterized protein</fullName>
    </submittedName>
</protein>
<accession>A0ACC4B850</accession>
<organism evidence="1 2">
    <name type="scientific">Populus alba</name>
    <name type="common">White poplar</name>
    <dbReference type="NCBI Taxonomy" id="43335"/>
    <lineage>
        <taxon>Eukaryota</taxon>
        <taxon>Viridiplantae</taxon>
        <taxon>Streptophyta</taxon>
        <taxon>Embryophyta</taxon>
        <taxon>Tracheophyta</taxon>
        <taxon>Spermatophyta</taxon>
        <taxon>Magnoliopsida</taxon>
        <taxon>eudicotyledons</taxon>
        <taxon>Gunneridae</taxon>
        <taxon>Pentapetalae</taxon>
        <taxon>rosids</taxon>
        <taxon>fabids</taxon>
        <taxon>Malpighiales</taxon>
        <taxon>Salicaceae</taxon>
        <taxon>Saliceae</taxon>
        <taxon>Populus</taxon>
    </lineage>
</organism>
<keyword evidence="2" id="KW-1185">Reference proteome</keyword>
<comment type="caution">
    <text evidence="1">The sequence shown here is derived from an EMBL/GenBank/DDBJ whole genome shotgun (WGS) entry which is preliminary data.</text>
</comment>
<proteinExistence type="predicted"/>
<gene>
    <name evidence="1" type="ORF">D5086_022861</name>
</gene>
<dbReference type="Proteomes" id="UP000309997">
    <property type="component" value="Unassembled WGS sequence"/>
</dbReference>
<sequence>MDTATQWAQGIGAVNPMEGSRSDVLERRARPQKDQALNCPRCNSTNTKFCYYNNYSLSQPRYFCKTCRRYWTAGGSLRNVPVGGGSRKNKRSSSTPSTSAAGAAASKKFPLDLTQPNLPHSASQNPKIHEGQDLNLAYPPSADDYSNLSEFVEIPFDTESNKTHHQNPNPSSTSPSHHHHHHHVSPMEFLKSTAMNSRGFSAFMSIPPLSDSNNTMFSTGFPLQEFKSTQNFSLEGLESGYSNTQGVHETCGSARLLFPIEDLKQQVPSNTEFEQNTREQRDSAPAGYWNGMLGPEVSGLVSIILVFEILPPLKAIFMRQEASFLSDREAGDLAHRAMMQFLHPSFLLTYSPRPVPKMRDTCGSKFPLTGRA</sequence>
<name>A0ACC4B850_POPAL</name>
<reference evidence="1 2" key="1">
    <citation type="journal article" date="2024" name="Plant Biotechnol. J.">
        <title>Genome and CRISPR/Cas9 system of a widespread forest tree (Populus alba) in the world.</title>
        <authorList>
            <person name="Liu Y.J."/>
            <person name="Jiang P.F."/>
            <person name="Han X.M."/>
            <person name="Li X.Y."/>
            <person name="Wang H.M."/>
            <person name="Wang Y.J."/>
            <person name="Wang X.X."/>
            <person name="Zeng Q.Y."/>
        </authorList>
    </citation>
    <scope>NUCLEOTIDE SEQUENCE [LARGE SCALE GENOMIC DNA]</scope>
    <source>
        <strain evidence="2">cv. PAL-ZL1</strain>
    </source>
</reference>